<dbReference type="KEGG" id="clk:CGC53_07930"/>
<reference evidence="4" key="1">
    <citation type="submission" date="2017-06" db="EMBL/GenBank/DDBJ databases">
        <title>Capnocytophaga spp. assemblies.</title>
        <authorList>
            <person name="Gulvik C.A."/>
        </authorList>
    </citation>
    <scope>NUCLEOTIDE SEQUENCE [LARGE SCALE GENOMIC DNA]</scope>
    <source>
        <strain evidence="4">H6253</strain>
    </source>
</reference>
<keyword evidence="4" id="KW-1185">Reference proteome</keyword>
<dbReference type="InterPro" id="IPR017868">
    <property type="entry name" value="Filamin/ABP280_repeat-like"/>
</dbReference>
<evidence type="ECO:0008006" key="5">
    <source>
        <dbReference type="Google" id="ProtNLM"/>
    </source>
</evidence>
<evidence type="ECO:0000313" key="4">
    <source>
        <dbReference type="Proteomes" id="UP000217276"/>
    </source>
</evidence>
<protein>
    <recommendedName>
        <fullName evidence="5">Gliding motility-associated-like protein</fullName>
    </recommendedName>
</protein>
<organism evidence="3 4">
    <name type="scientific">Capnocytophaga leadbetteri</name>
    <dbReference type="NCBI Taxonomy" id="327575"/>
    <lineage>
        <taxon>Bacteria</taxon>
        <taxon>Pseudomonadati</taxon>
        <taxon>Bacteroidota</taxon>
        <taxon>Flavobacteriia</taxon>
        <taxon>Flavobacteriales</taxon>
        <taxon>Flavobacteriaceae</taxon>
        <taxon>Capnocytophaga</taxon>
    </lineage>
</organism>
<keyword evidence="2" id="KW-0732">Signal</keyword>
<feature type="region of interest" description="Disordered" evidence="1">
    <location>
        <begin position="1170"/>
        <end position="1189"/>
    </location>
</feature>
<dbReference type="EMBL" id="CP022384">
    <property type="protein sequence ID" value="ATA82274.1"/>
    <property type="molecule type" value="Genomic_DNA"/>
</dbReference>
<name>A0A250FAY0_9FLAO</name>
<gene>
    <name evidence="3" type="ORF">CGC53_07930</name>
</gene>
<evidence type="ECO:0000256" key="1">
    <source>
        <dbReference type="SAM" id="MobiDB-lite"/>
    </source>
</evidence>
<proteinExistence type="predicted"/>
<dbReference type="Proteomes" id="UP000217276">
    <property type="component" value="Chromosome"/>
</dbReference>
<feature type="chain" id="PRO_5012332031" description="Gliding motility-associated-like protein" evidence="2">
    <location>
        <begin position="28"/>
        <end position="3414"/>
    </location>
</feature>
<feature type="signal peptide" evidence="2">
    <location>
        <begin position="1"/>
        <end position="27"/>
    </location>
</feature>
<evidence type="ECO:0000256" key="2">
    <source>
        <dbReference type="SAM" id="SignalP"/>
    </source>
</evidence>
<dbReference type="Pfam" id="PF13585">
    <property type="entry name" value="CHU_C"/>
    <property type="match status" value="1"/>
</dbReference>
<dbReference type="PROSITE" id="PS50194">
    <property type="entry name" value="FILAMIN_REPEAT"/>
    <property type="match status" value="1"/>
</dbReference>
<dbReference type="Gene3D" id="2.60.120.260">
    <property type="entry name" value="Galactose-binding domain-like"/>
    <property type="match status" value="1"/>
</dbReference>
<evidence type="ECO:0000313" key="3">
    <source>
        <dbReference type="EMBL" id="ATA82274.1"/>
    </source>
</evidence>
<dbReference type="RefSeq" id="WP_095914306.1">
    <property type="nucleotide sequence ID" value="NZ_CP022384.1"/>
</dbReference>
<dbReference type="Pfam" id="PF17963">
    <property type="entry name" value="Big_9"/>
    <property type="match status" value="1"/>
</dbReference>
<sequence length="3414" mass="353777">MKKNLTMQLLPLWLLAFFFFASVPIKAQTTPKASITKLIGCLPAPDADKAEVKITVDQDKVTDYTYNFNGTYTTNNVGKLTKGAKTILVKKTAGGQVYSVNINIPDKTATPTFTPVITYNCNGTADVRLTNNQGTYNYTYTYGGNTHNSPYFRDLAVGQHTVTVKYTAPATTKSIVFYDDFGKYDGGAKSVKSPYVNQTIFFDPMDGTNQVKPDGSTRPKTTVDSYYAIGRRAELSPGTPNNSWILPNDKDKDLNGRYLWYNVALTPAEKTVYKRKAKVTPGLPVEFSTYVYNPINKAAIPTGYVPDVSLKIFRSEADFNSDTPMYSSDNTESIPKETNLDNWTRMSVTTNVRNTDTELIFVIYINGGGNDLCVDNVLVTQPSITCEQTVTVPVNVVTNTNVYSTTVTYNCAANNGTITVTPSVTTGYDYTYSLNGGTPQTSGSFVKNAGSYTITVTSKVKGSKILFKEDFGSGGTYLMPTSVIPTPFVGRLGGEGYPSDILAEGNYQIANQGNLVQRTTWNWLVPLDRTSNGTKADGRYLAFNYGANATSYFYKQDIQVMPNKPITIEYYVYNLNKSNVVSNFPNIETTFWNKATNTVITSSTKVSGNITGNTHNKDWRKVTHTFTPPPGVTDLQLRFRNTNNDTGANDFAIDDILVTQAYDTCTTTLTATVAPKVTQAFAGVTRLIGCGTGANANKAEVTITNVQGGTGAYEYNFDGTWVATNTGWLAAGTHTVSVRAVGTGNSCQYDMSVTVLAAIAQPTIKTAVHYACDGKAILNIGVENPDPELTYMYSLDGGAYTTTYVYTNVASGTHSISVQYEHRSVPSPSLLFREDFGTGTPTALPGPASDYGLTYGTTYPIGGGSYQIVSQAQAPSYWKLLTPFGTCVKGNPAGIDKRWVSVYDHTSGGTDPTGRFYMSDFKGTQADGDLFYKREVNVLPGADINYEFYALNLFREDSTEDPGKPGKHALKPNVVVRLVAPNGTVVASTTTGEIPNSVCATNLADNLKNWRKYEGKLNVGTYTKLTVEIRSVGSALHGWGNDMALDDITVNMIPKSCGQVISATKVVTANAHDIPAFTVSKTYDCATGKGTLTVTPTATTGFTYTYTLGSTTYTSTTATFTALDLEQTYTVSVSYQAVSNTITLLNEDFGTGTVTRSPYVPSKYYFQKLDGNPTKNRDGQTRAGSTTTPRDQDYRVAKELGVTQPFWHTNVKDHTGNTDGRMLFIWPKDAVGEIVYQREISVLPNNDIDYSLWAKYYVVGAGPAGGNPTVQAALYKSLADVAANTNAIPVNGAVPVTHTIPGNNVWTQLSYKVKAADVGNVTKLYLVVRDNTVNPSGGNDLALDDIVVTQKLPACTTSVTATLTKGDVATPTLTLPANLSVICSAPTASATISSWIASATATSTCGTATVTHNYSYPPNLCNVGGAVTVTFSTTDPFGNVVTATRVISFATMTLTVTPTTLSVPNGALGGTTSSVVPNITLGGVASPSTNSVTITFSGLPAGVTTDTQGRIVIPAGTPATSTLVTYSVCEKLNPTNCHTVTSTLVIGTGSLTVTPVTPLTVPNGANGGTTSSVLTGVRLNGNVVTNTNSVTITFSGLPAGVTTDTQGRIVIPAGTPATNTLVTYSVCEKLNPTNNCQIVTSTLVIGTGSLTVTPVTPLTVPNGANGGTTSSVLTGVRLNGNVVTNTNSVTITFSGLPAGVTTDTQGRIVIPAGTPATSTLVTYKVCEKLNPTNNCHIVTSTLVIGTGSLTVTPVTPLTVPNGANGGTTSSVLTGVRLNGNVVTNTNSVTITFSGLPAGVTTDTQGRIVIPAGTPATNTLVTYSVCEKLNPTNNCQIVTSTLVIGTGSLTVTPVTPLTVPNGANGGTTSSVLTGVRLNGNVVTNTNSVTITFSGLPAGVTTDTQGRIVIPAGTPATNTLVTYSVCEKLNPTNCHTVTSTLVIGTGSLTVTPTNLIHPNGTQGGTTTGTVLTGVKINGNPVNTASVTITWNSLPPNATGNASGTVTIAPNTPAGTYTISYTVCERLNGNSNCQSVTSQITVGGGSLTATPTTLTHPNGTQGGTTTGTVLTGVKINGSPVNTASVTITWNSLPPNATGNASGTVTIAPNTPAGTYTISYTVCESLNGNSNCQSVTSQITVGGGSLTATPTTLTHPNGTQGGTTTGTVLTGVKINGNPVNTASVTITWNSLPPNATGNASGTVTIAPNTPAGTYTISYTVCESLNGNSNCQSVTSQITIGGGNMTVTPTTLTHPNGTQGGTTTGTVLTGVKINGNPVNTASVTITWNTLPPNATGNASGTVTIAPNTPAGTYTISYTVCERLNGNSNCQSVTSQITIGGGSLTATPTNLTHPNGTQGGTTTGTVLTGVKINGNPVNTASVTITWNSLPPNATGNASGTVTIAPNTPAGTYTISYTVCERLNGNSNCQSVTSQITIGGGSLTATPTTLTHPNGTQGGTTTGTVLTGVKINGNPVNTASVTITWNSLPPNATGNASGTVTIAPNTPAGTYTISYTVCERLNGNSNCQSVTSQITIGGGSLTATPTNLTHPNGTQGGTTTGTVLTGVKINGNPVNTASVTITWNSLPPNATGNASGTVTIAPNTPAGTYTISYTVCERLNGNSNCQSVTSQITIGGGSLTVTPTQLVVANGATGGTSVNNVLTGVKINGNPVNTNSVTITWNSLPPGFIGTNSGTVTVPANTPAGTYTISYTVCERLNQNNNCKTVTSTITVGNGNMIVVPTPITVPNGTIGGTSTPSVLTGVVLNGNSNPAPNTVSITWNSLPPRATGNNDGTVNVAPNTPAGTYTVSYTICEALNSGHCTTVTSTITIGGGMLTVTPVTTLTVANGAQGGTTTNSVLTGVSLNGQPANSQSVTITFSGLPAGVTSNTNGQLVVAPGTPATNTTIYYTVCETLNANNNCHTYSTTLVIGTPNLSVTPRTYTIPDATVGGTTSSVLETITIDGHTPSSQSVTITFGNLPVGIQTTTSGGFRVPAGTPTGIHTVTYTVCEVLNPDHCVTSIATIAVGNVPVVTPNAFTYTGTATVTTPSILDDDTVGTQSATTGTGGNVVIDITSTPTGTVVPSLDANNGRVTIPAGTPPGIYTITYDVCTTATPTACTPGAVVITIPNVPVITPDDMVYTDTTTTTAGNILTNDRVGTQSATAGNGGNVSITVTIPATPKAPGATVPMLNPNTGVVTVPAGTPSGTYTITYKICTTATPTSCDTGIVTITVSGTVTDAPDTNDVTAYTRINTPVTVGVTSSTTVTVSIPSQPANGTAVSNGDGTITYTPNNGFKGTDSFEYSLCNAAGCRTATISVRVTSELIIYNGVSIGGSDKNNHFHIEGIENYPNNTVRIYNRWGVKVFEMSGYNNTTKAFRGVSDARATLEASDNLPQGTYYYIIEYVDEHNKTQTETGWLYLKKN</sequence>
<accession>A0A250FAY0</accession>